<keyword evidence="2" id="KW-0238">DNA-binding</keyword>
<dbReference type="Pfam" id="PF01614">
    <property type="entry name" value="IclR_C"/>
    <property type="match status" value="1"/>
</dbReference>
<dbReference type="Gene3D" id="3.30.450.40">
    <property type="match status" value="1"/>
</dbReference>
<dbReference type="InterPro" id="IPR050707">
    <property type="entry name" value="HTH_MetabolicPath_Reg"/>
</dbReference>
<dbReference type="PROSITE" id="PS51077">
    <property type="entry name" value="HTH_ICLR"/>
    <property type="match status" value="1"/>
</dbReference>
<evidence type="ECO:0000256" key="2">
    <source>
        <dbReference type="ARBA" id="ARBA00023125"/>
    </source>
</evidence>
<dbReference type="InterPro" id="IPR014757">
    <property type="entry name" value="Tscrpt_reg_IclR_C"/>
</dbReference>
<feature type="domain" description="HTH iclR-type" evidence="4">
    <location>
        <begin position="10"/>
        <end position="72"/>
    </location>
</feature>
<dbReference type="AlphaFoldDB" id="A0A1C9U4I5"/>
<evidence type="ECO:0000259" key="4">
    <source>
        <dbReference type="PROSITE" id="PS51077"/>
    </source>
</evidence>
<sequence>MGRKLYMDTDQTLVKALDLLELLSEDNIIATAPVLTRKLKISSNKLFHILETLEIKGFVERDEEAGIYRLGLCAIGMAQHILKSASILRLAHPTLENLARKHDEAAYITVLDNDEVVFIDMVDSLQQVKAVPFIGRRFPIFSNAAGKVIKAMSSADVLARHGKTSAGKAGINNIKQLESELNDIRLHGVAVDNNCLAEGVCSVAVAIKDYAGMVVGALTLLAPTFRMLQERLEKEIIPSMLEMSEELSMKFGYAKIQV</sequence>
<dbReference type="GO" id="GO:0003700">
    <property type="term" value="F:DNA-binding transcription factor activity"/>
    <property type="evidence" value="ECO:0007669"/>
    <property type="project" value="TreeGrafter"/>
</dbReference>
<dbReference type="PROSITE" id="PS51078">
    <property type="entry name" value="ICLR_ED"/>
    <property type="match status" value="1"/>
</dbReference>
<dbReference type="GO" id="GO:0003677">
    <property type="term" value="F:DNA binding"/>
    <property type="evidence" value="ECO:0007669"/>
    <property type="project" value="UniProtKB-KW"/>
</dbReference>
<dbReference type="GO" id="GO:0045892">
    <property type="term" value="P:negative regulation of DNA-templated transcription"/>
    <property type="evidence" value="ECO:0007669"/>
    <property type="project" value="TreeGrafter"/>
</dbReference>
<dbReference type="EMBL" id="KT982358">
    <property type="protein sequence ID" value="AOR51050.1"/>
    <property type="molecule type" value="Genomic_DNA"/>
</dbReference>
<proteinExistence type="predicted"/>
<dbReference type="PANTHER" id="PTHR30136">
    <property type="entry name" value="HELIX-TURN-HELIX TRANSCRIPTIONAL REGULATOR, ICLR FAMILY"/>
    <property type="match status" value="1"/>
</dbReference>
<evidence type="ECO:0000313" key="6">
    <source>
        <dbReference type="EMBL" id="AOR51050.1"/>
    </source>
</evidence>
<protein>
    <submittedName>
        <fullName evidence="6">IclR family transcriptional regulator</fullName>
    </submittedName>
</protein>
<dbReference type="SUPFAM" id="SSF55781">
    <property type="entry name" value="GAF domain-like"/>
    <property type="match status" value="1"/>
</dbReference>
<evidence type="ECO:0000256" key="1">
    <source>
        <dbReference type="ARBA" id="ARBA00023015"/>
    </source>
</evidence>
<reference evidence="6" key="1">
    <citation type="journal article" date="2016" name="Sci. Rep.">
        <title>Triclosan Resistome from Metagenome Reveals Diverse Enoyl Acyl Carrier Protein Reductases and Selective Enrichment of Triclosan Resistance Genes.</title>
        <authorList>
            <person name="Khan R."/>
            <person name="Kong H.G."/>
            <person name="Jung Y.H."/>
            <person name="Choi J."/>
            <person name="Baek K.Y."/>
            <person name="Hwang E.C."/>
            <person name="Lee S.W."/>
        </authorList>
    </citation>
    <scope>NUCLEOTIDE SEQUENCE</scope>
</reference>
<dbReference type="InterPro" id="IPR036390">
    <property type="entry name" value="WH_DNA-bd_sf"/>
</dbReference>
<dbReference type="InterPro" id="IPR029016">
    <property type="entry name" value="GAF-like_dom_sf"/>
</dbReference>
<evidence type="ECO:0000256" key="3">
    <source>
        <dbReference type="ARBA" id="ARBA00023163"/>
    </source>
</evidence>
<dbReference type="Gene3D" id="1.10.10.10">
    <property type="entry name" value="Winged helix-like DNA-binding domain superfamily/Winged helix DNA-binding domain"/>
    <property type="match status" value="1"/>
</dbReference>
<feature type="domain" description="IclR-ED" evidence="5">
    <location>
        <begin position="73"/>
        <end position="253"/>
    </location>
</feature>
<name>A0A1C9U4I5_9BACT</name>
<organism evidence="6">
    <name type="scientific">uncultured bacterium pAG2</name>
    <dbReference type="NCBI Taxonomy" id="1781152"/>
    <lineage>
        <taxon>Bacteria</taxon>
        <taxon>environmental samples</taxon>
    </lineage>
</organism>
<dbReference type="SMART" id="SM00346">
    <property type="entry name" value="HTH_ICLR"/>
    <property type="match status" value="1"/>
</dbReference>
<dbReference type="InterPro" id="IPR005471">
    <property type="entry name" value="Tscrpt_reg_IclR_N"/>
</dbReference>
<keyword evidence="1" id="KW-0805">Transcription regulation</keyword>
<keyword evidence="3" id="KW-0804">Transcription</keyword>
<accession>A0A1C9U4I5</accession>
<evidence type="ECO:0000259" key="5">
    <source>
        <dbReference type="PROSITE" id="PS51078"/>
    </source>
</evidence>
<dbReference type="SUPFAM" id="SSF46785">
    <property type="entry name" value="Winged helix' DNA-binding domain"/>
    <property type="match status" value="1"/>
</dbReference>
<dbReference type="InterPro" id="IPR036388">
    <property type="entry name" value="WH-like_DNA-bd_sf"/>
</dbReference>
<dbReference type="PANTHER" id="PTHR30136:SF24">
    <property type="entry name" value="HTH-TYPE TRANSCRIPTIONAL REPRESSOR ALLR"/>
    <property type="match status" value="1"/>
</dbReference>